<reference evidence="2 3" key="1">
    <citation type="submission" date="2019-03" db="EMBL/GenBank/DDBJ databases">
        <title>Three New Species of Nocardioides, Nocardioides euryhalodurans sp. nov., Nocardioides seonyuensis sp. nov. and Nocardioides eburneoflavus sp. nov., Iolated from Soil.</title>
        <authorList>
            <person name="Roh S.G."/>
            <person name="Lee C."/>
            <person name="Kim M.-K."/>
            <person name="Kim S.B."/>
        </authorList>
    </citation>
    <scope>NUCLEOTIDE SEQUENCE [LARGE SCALE GENOMIC DNA]</scope>
    <source>
        <strain evidence="2 3">MMS17-SY117</strain>
    </source>
</reference>
<evidence type="ECO:0000313" key="3">
    <source>
        <dbReference type="Proteomes" id="UP000294894"/>
    </source>
</evidence>
<evidence type="ECO:0000256" key="1">
    <source>
        <dbReference type="SAM" id="Phobius"/>
    </source>
</evidence>
<sequence>MDPRTDLLRSISYVLGALALAGWYAFIRSPEAYWLALSIVSTVGCAAFRLQASIRELEARLTVATPRDEAPGDHA</sequence>
<feature type="transmembrane region" description="Helical" evidence="1">
    <location>
        <begin position="32"/>
        <end position="50"/>
    </location>
</feature>
<evidence type="ECO:0000313" key="2">
    <source>
        <dbReference type="EMBL" id="QBR91011.1"/>
    </source>
</evidence>
<protein>
    <submittedName>
        <fullName evidence="2">Uncharacterized protein</fullName>
    </submittedName>
</protein>
<gene>
    <name evidence="2" type="ORF">EXE57_01045</name>
</gene>
<feature type="transmembrane region" description="Helical" evidence="1">
    <location>
        <begin position="7"/>
        <end position="26"/>
    </location>
</feature>
<dbReference type="AlphaFoldDB" id="A0A4P7GH11"/>
<accession>A0A4P7GH11</accession>
<keyword evidence="1" id="KW-1133">Transmembrane helix</keyword>
<proteinExistence type="predicted"/>
<organism evidence="2 3">
    <name type="scientific">Nocardioides euryhalodurans</name>
    <dbReference type="NCBI Taxonomy" id="2518370"/>
    <lineage>
        <taxon>Bacteria</taxon>
        <taxon>Bacillati</taxon>
        <taxon>Actinomycetota</taxon>
        <taxon>Actinomycetes</taxon>
        <taxon>Propionibacteriales</taxon>
        <taxon>Nocardioidaceae</taxon>
        <taxon>Nocardioides</taxon>
    </lineage>
</organism>
<dbReference type="KEGG" id="noy:EXE57_01045"/>
<keyword evidence="3" id="KW-1185">Reference proteome</keyword>
<dbReference type="RefSeq" id="WP_135073185.1">
    <property type="nucleotide sequence ID" value="NZ_CP038267.1"/>
</dbReference>
<name>A0A4P7GH11_9ACTN</name>
<dbReference type="EMBL" id="CP038267">
    <property type="protein sequence ID" value="QBR91011.1"/>
    <property type="molecule type" value="Genomic_DNA"/>
</dbReference>
<keyword evidence="1" id="KW-0472">Membrane</keyword>
<dbReference type="Proteomes" id="UP000294894">
    <property type="component" value="Chromosome"/>
</dbReference>
<keyword evidence="1" id="KW-0812">Transmembrane</keyword>